<dbReference type="Pfam" id="PF05065">
    <property type="entry name" value="Phage_capsid"/>
    <property type="match status" value="1"/>
</dbReference>
<accession>A0A1Y6EH37</accession>
<comment type="subcellular location">
    <subcellularLocation>
        <location evidence="1">Virion</location>
    </subcellularLocation>
</comment>
<proteinExistence type="predicted"/>
<dbReference type="OrthoDB" id="9804926at2"/>
<evidence type="ECO:0000259" key="3">
    <source>
        <dbReference type="Pfam" id="PF05065"/>
    </source>
</evidence>
<dbReference type="Proteomes" id="UP000194474">
    <property type="component" value="Unassembled WGS sequence"/>
</dbReference>
<organism evidence="4 5">
    <name type="scientific">Devosia lucknowensis</name>
    <dbReference type="NCBI Taxonomy" id="1096929"/>
    <lineage>
        <taxon>Bacteria</taxon>
        <taxon>Pseudomonadati</taxon>
        <taxon>Pseudomonadota</taxon>
        <taxon>Alphaproteobacteria</taxon>
        <taxon>Hyphomicrobiales</taxon>
        <taxon>Devosiaceae</taxon>
        <taxon>Devosia</taxon>
    </lineage>
</organism>
<keyword evidence="5" id="KW-1185">Reference proteome</keyword>
<dbReference type="Gene3D" id="3.30.2320.10">
    <property type="entry name" value="hypothetical protein PF0899 domain"/>
    <property type="match status" value="1"/>
</dbReference>
<dbReference type="InterPro" id="IPR054612">
    <property type="entry name" value="Phage_capsid-like_C"/>
</dbReference>
<name>A0A1Y6EH37_9HYPH</name>
<reference evidence="5" key="1">
    <citation type="submission" date="2017-04" db="EMBL/GenBank/DDBJ databases">
        <authorList>
            <person name="Varghese N."/>
            <person name="Submissions S."/>
        </authorList>
    </citation>
    <scope>NUCLEOTIDE SEQUENCE [LARGE SCALE GENOMIC DNA]</scope>
</reference>
<gene>
    <name evidence="4" type="ORF">SAMN06295905_0593</name>
</gene>
<evidence type="ECO:0000313" key="5">
    <source>
        <dbReference type="Proteomes" id="UP000194474"/>
    </source>
</evidence>
<dbReference type="Gene3D" id="3.30.2400.10">
    <property type="entry name" value="Major capsid protein gp5"/>
    <property type="match status" value="1"/>
</dbReference>
<feature type="compositionally biased region" description="Basic and acidic residues" evidence="2">
    <location>
        <begin position="1"/>
        <end position="21"/>
    </location>
</feature>
<dbReference type="InterPro" id="IPR024455">
    <property type="entry name" value="Phage_capsid"/>
</dbReference>
<dbReference type="RefSeq" id="WP_086469040.1">
    <property type="nucleotide sequence ID" value="NZ_FXWK01000001.1"/>
</dbReference>
<feature type="domain" description="Phage capsid-like C-terminal" evidence="3">
    <location>
        <begin position="130"/>
        <end position="384"/>
    </location>
</feature>
<dbReference type="EMBL" id="FXWK01000001">
    <property type="protein sequence ID" value="SMQ61938.1"/>
    <property type="molecule type" value="Genomic_DNA"/>
</dbReference>
<dbReference type="AlphaFoldDB" id="A0A1Y6EH37"/>
<sequence length="395" mass="42633">MTFHDDKLAPIAEHNQREKARNRPVSLITSRKKVDTRGKEFGSLARVLGLAGGNIPHAMQIAENQYPKEFETFFKAAVGAGTTTHPTYGSPLVPAYEHYAAGFVDYLRDATILGRFGTGNIPALRAVPFNIKVPTQVSGGKGYWVGQGAAKPLTKFDFGTASLGWNKVANIAVITEELLRWSDPAADLLIRDQLVAAIAETIDESFVNPASTAIEGVRPASITSGVTAIPSVGGDISAIRQDVSNIMGTFLAAKLSPKKGVWIMDSMTVLRLTMMTNVMGDLEFPDLDLDGGFFFKRPVIVSDHVDPGLIIFASAEDIMVADEGQATVDVSREASLEMSDTPIGNSTTPTPAQLVSLWATNSVGIRAERYISWEKRRPQAVAYLSGVTWGEEVFS</sequence>
<evidence type="ECO:0000256" key="1">
    <source>
        <dbReference type="ARBA" id="ARBA00004328"/>
    </source>
</evidence>
<protein>
    <submittedName>
        <fullName evidence="4">Phage major capsid protein, HK97 family</fullName>
    </submittedName>
</protein>
<evidence type="ECO:0000256" key="2">
    <source>
        <dbReference type="SAM" id="MobiDB-lite"/>
    </source>
</evidence>
<evidence type="ECO:0000313" key="4">
    <source>
        <dbReference type="EMBL" id="SMQ61938.1"/>
    </source>
</evidence>
<dbReference type="NCBIfam" id="TIGR01554">
    <property type="entry name" value="major_cap_HK97"/>
    <property type="match status" value="1"/>
</dbReference>
<dbReference type="SUPFAM" id="SSF56563">
    <property type="entry name" value="Major capsid protein gp5"/>
    <property type="match status" value="1"/>
</dbReference>
<feature type="region of interest" description="Disordered" evidence="2">
    <location>
        <begin position="1"/>
        <end position="26"/>
    </location>
</feature>